<dbReference type="InterPro" id="IPR044810">
    <property type="entry name" value="WRKY_plant"/>
</dbReference>
<evidence type="ECO:0000256" key="1">
    <source>
        <dbReference type="ARBA" id="ARBA00004123"/>
    </source>
</evidence>
<keyword evidence="4" id="KW-0804">Transcription</keyword>
<dbReference type="GO" id="GO:0009751">
    <property type="term" value="P:response to salicylic acid"/>
    <property type="evidence" value="ECO:0007669"/>
    <property type="project" value="UniProtKB-ARBA"/>
</dbReference>
<evidence type="ECO:0000256" key="4">
    <source>
        <dbReference type="ARBA" id="ARBA00023163"/>
    </source>
</evidence>
<dbReference type="GO" id="GO:0005634">
    <property type="term" value="C:nucleus"/>
    <property type="evidence" value="ECO:0007669"/>
    <property type="project" value="UniProtKB-SubCell"/>
</dbReference>
<proteinExistence type="inferred from homology"/>
<dbReference type="PROSITE" id="PS50811">
    <property type="entry name" value="WRKY"/>
    <property type="match status" value="1"/>
</dbReference>
<dbReference type="Gene3D" id="2.20.25.80">
    <property type="entry name" value="WRKY domain"/>
    <property type="match status" value="1"/>
</dbReference>
<feature type="compositionally biased region" description="Polar residues" evidence="7">
    <location>
        <begin position="213"/>
        <end position="227"/>
    </location>
</feature>
<dbReference type="Proteomes" id="UP001346149">
    <property type="component" value="Unassembled WGS sequence"/>
</dbReference>
<keyword evidence="5" id="KW-0539">Nucleus</keyword>
<keyword evidence="10" id="KW-1185">Reference proteome</keyword>
<name>A0AAN7M0Q0_TRANT</name>
<dbReference type="PANTHER" id="PTHR32096">
    <property type="entry name" value="WRKY TRANSCRIPTION FACTOR 30-RELATED-RELATED"/>
    <property type="match status" value="1"/>
</dbReference>
<evidence type="ECO:0000259" key="8">
    <source>
        <dbReference type="PROSITE" id="PS50811"/>
    </source>
</evidence>
<dbReference type="GO" id="GO:0042542">
    <property type="term" value="P:response to hydrogen peroxide"/>
    <property type="evidence" value="ECO:0007669"/>
    <property type="project" value="UniProtKB-ARBA"/>
</dbReference>
<evidence type="ECO:0000256" key="6">
    <source>
        <dbReference type="ARBA" id="ARBA00060850"/>
    </source>
</evidence>
<dbReference type="EMBL" id="JAXQNO010000004">
    <property type="protein sequence ID" value="KAK4800083.1"/>
    <property type="molecule type" value="Genomic_DNA"/>
</dbReference>
<feature type="domain" description="WRKY" evidence="8">
    <location>
        <begin position="139"/>
        <end position="207"/>
    </location>
</feature>
<dbReference type="SMART" id="SM00774">
    <property type="entry name" value="WRKY"/>
    <property type="match status" value="1"/>
</dbReference>
<dbReference type="GO" id="GO:0003700">
    <property type="term" value="F:DNA-binding transcription factor activity"/>
    <property type="evidence" value="ECO:0007669"/>
    <property type="project" value="InterPro"/>
</dbReference>
<reference evidence="9 10" key="1">
    <citation type="journal article" date="2023" name="Hortic Res">
        <title>Pangenome of water caltrop reveals structural variations and asymmetric subgenome divergence after allopolyploidization.</title>
        <authorList>
            <person name="Zhang X."/>
            <person name="Chen Y."/>
            <person name="Wang L."/>
            <person name="Yuan Y."/>
            <person name="Fang M."/>
            <person name="Shi L."/>
            <person name="Lu R."/>
            <person name="Comes H.P."/>
            <person name="Ma Y."/>
            <person name="Chen Y."/>
            <person name="Huang G."/>
            <person name="Zhou Y."/>
            <person name="Zheng Z."/>
            <person name="Qiu Y."/>
        </authorList>
    </citation>
    <scope>NUCLEOTIDE SEQUENCE [LARGE SCALE GENOMIC DNA]</scope>
    <source>
        <strain evidence="9">F231</strain>
    </source>
</reference>
<dbReference type="FunFam" id="2.20.25.80:FF:000009">
    <property type="entry name" value="WRKY transcription factor 53"/>
    <property type="match status" value="1"/>
</dbReference>
<sequence length="356" mass="38813">MENSLEEWERKNLINELIQGKDLAMQLQFHLSSPSSSSSSHETRELLAIGILDSCEKALAILSWRYPMGETSPATGGPTGAGPSSFVRSESPPSLGGGGGTSGDSDRDFRDLEQNGAACNKRKDGTRWTKQIRLDHGADLEGSLEDGHSWRKYGQKDILGAKFPRGYYRCTHRTNQGCLATKQVQRSDQDPSVYTVTYRGMHTCGQPSRGININPQFSTPHQNNHGQRVTEPPPDQQNMHQNLTSQEEILESLVRGLKVITEDLNSQNHPSFPPPYDNLDLPGHFSAPFASPGGTTINFQGNTDQIGFQIVESDHLSEIVSAASSRTNTTGASAAFGHSIDGFNPNNPFGGPGFFN</sequence>
<gene>
    <name evidence="9" type="ORF">SAY86_025448</name>
</gene>
<evidence type="ECO:0000313" key="9">
    <source>
        <dbReference type="EMBL" id="KAK4800083.1"/>
    </source>
</evidence>
<dbReference type="PANTHER" id="PTHR32096:SF133">
    <property type="entry name" value="WRKY TRANSCRIPTION FACTOR 41-RELATED"/>
    <property type="match status" value="1"/>
</dbReference>
<evidence type="ECO:0000256" key="5">
    <source>
        <dbReference type="ARBA" id="ARBA00023242"/>
    </source>
</evidence>
<evidence type="ECO:0000313" key="10">
    <source>
        <dbReference type="Proteomes" id="UP001346149"/>
    </source>
</evidence>
<feature type="region of interest" description="Disordered" evidence="7">
    <location>
        <begin position="72"/>
        <end position="110"/>
    </location>
</feature>
<keyword evidence="3" id="KW-0238">DNA-binding</keyword>
<dbReference type="GO" id="GO:0010150">
    <property type="term" value="P:leaf senescence"/>
    <property type="evidence" value="ECO:0007669"/>
    <property type="project" value="UniProtKB-ARBA"/>
</dbReference>
<evidence type="ECO:0000256" key="3">
    <source>
        <dbReference type="ARBA" id="ARBA00023125"/>
    </source>
</evidence>
<dbReference type="SUPFAM" id="SSF118290">
    <property type="entry name" value="WRKY DNA-binding domain"/>
    <property type="match status" value="1"/>
</dbReference>
<comment type="subcellular location">
    <subcellularLocation>
        <location evidence="1">Nucleus</location>
    </subcellularLocation>
</comment>
<evidence type="ECO:0000256" key="7">
    <source>
        <dbReference type="SAM" id="MobiDB-lite"/>
    </source>
</evidence>
<dbReference type="GO" id="GO:0000976">
    <property type="term" value="F:transcription cis-regulatory region binding"/>
    <property type="evidence" value="ECO:0007669"/>
    <property type="project" value="TreeGrafter"/>
</dbReference>
<comment type="similarity">
    <text evidence="6">Belongs to the WRKY group III family.</text>
</comment>
<keyword evidence="2" id="KW-0805">Transcription regulation</keyword>
<protein>
    <recommendedName>
        <fullName evidence="8">WRKY domain-containing protein</fullName>
    </recommendedName>
</protein>
<dbReference type="AlphaFoldDB" id="A0AAN7M0Q0"/>
<organism evidence="9 10">
    <name type="scientific">Trapa natans</name>
    <name type="common">Water chestnut</name>
    <dbReference type="NCBI Taxonomy" id="22666"/>
    <lineage>
        <taxon>Eukaryota</taxon>
        <taxon>Viridiplantae</taxon>
        <taxon>Streptophyta</taxon>
        <taxon>Embryophyta</taxon>
        <taxon>Tracheophyta</taxon>
        <taxon>Spermatophyta</taxon>
        <taxon>Magnoliopsida</taxon>
        <taxon>eudicotyledons</taxon>
        <taxon>Gunneridae</taxon>
        <taxon>Pentapetalae</taxon>
        <taxon>rosids</taxon>
        <taxon>malvids</taxon>
        <taxon>Myrtales</taxon>
        <taxon>Lythraceae</taxon>
        <taxon>Trapa</taxon>
    </lineage>
</organism>
<accession>A0AAN7M0Q0</accession>
<evidence type="ECO:0000256" key="2">
    <source>
        <dbReference type="ARBA" id="ARBA00023015"/>
    </source>
</evidence>
<comment type="caution">
    <text evidence="9">The sequence shown here is derived from an EMBL/GenBank/DDBJ whole genome shotgun (WGS) entry which is preliminary data.</text>
</comment>
<dbReference type="InterPro" id="IPR036576">
    <property type="entry name" value="WRKY_dom_sf"/>
</dbReference>
<dbReference type="GO" id="GO:0010193">
    <property type="term" value="P:response to ozone"/>
    <property type="evidence" value="ECO:0007669"/>
    <property type="project" value="UniProtKB-ARBA"/>
</dbReference>
<feature type="compositionally biased region" description="Low complexity" evidence="7">
    <location>
        <begin position="72"/>
        <end position="94"/>
    </location>
</feature>
<dbReference type="Pfam" id="PF03106">
    <property type="entry name" value="WRKY"/>
    <property type="match status" value="1"/>
</dbReference>
<feature type="region of interest" description="Disordered" evidence="7">
    <location>
        <begin position="213"/>
        <end position="239"/>
    </location>
</feature>
<dbReference type="InterPro" id="IPR003657">
    <property type="entry name" value="WRKY_dom"/>
</dbReference>